<gene>
    <name evidence="3" type="ORF">DW001_04500</name>
</gene>
<keyword evidence="1" id="KW-1133">Transmembrane helix</keyword>
<reference evidence="3 4" key="1">
    <citation type="submission" date="2018-08" db="EMBL/GenBank/DDBJ databases">
        <title>A genome reference for cultivated species of the human gut microbiota.</title>
        <authorList>
            <person name="Zou Y."/>
            <person name="Xue W."/>
            <person name="Luo G."/>
        </authorList>
    </citation>
    <scope>NUCLEOTIDE SEQUENCE [LARGE SCALE GENOMIC DNA]</scope>
    <source>
        <strain evidence="3 4">AF36-2BH</strain>
    </source>
</reference>
<organism evidence="3 4">
    <name type="scientific">Agathobacter rectalis</name>
    <dbReference type="NCBI Taxonomy" id="39491"/>
    <lineage>
        <taxon>Bacteria</taxon>
        <taxon>Bacillati</taxon>
        <taxon>Bacillota</taxon>
        <taxon>Clostridia</taxon>
        <taxon>Lachnospirales</taxon>
        <taxon>Lachnospiraceae</taxon>
        <taxon>Agathobacter</taxon>
    </lineage>
</organism>
<evidence type="ECO:0000259" key="2">
    <source>
        <dbReference type="Pfam" id="PF13490"/>
    </source>
</evidence>
<dbReference type="AlphaFoldDB" id="A0A396FI02"/>
<dbReference type="InterPro" id="IPR027383">
    <property type="entry name" value="Znf_put"/>
</dbReference>
<dbReference type="Proteomes" id="UP000266698">
    <property type="component" value="Unassembled WGS sequence"/>
</dbReference>
<proteinExistence type="predicted"/>
<dbReference type="EMBL" id="QRPB01000004">
    <property type="protein sequence ID" value="RHL81349.1"/>
    <property type="molecule type" value="Genomic_DNA"/>
</dbReference>
<evidence type="ECO:0000313" key="3">
    <source>
        <dbReference type="EMBL" id="RHL81349.1"/>
    </source>
</evidence>
<feature type="domain" description="Putative zinc-finger" evidence="2">
    <location>
        <begin position="6"/>
        <end position="39"/>
    </location>
</feature>
<name>A0A396FI02_9FIRM</name>
<comment type="caution">
    <text evidence="3">The sequence shown here is derived from an EMBL/GenBank/DDBJ whole genome shotgun (WGS) entry which is preliminary data.</text>
</comment>
<evidence type="ECO:0000313" key="4">
    <source>
        <dbReference type="Proteomes" id="UP000266698"/>
    </source>
</evidence>
<sequence length="214" mass="24544">MSKISCDIIQDMLPLYYDEVCSADSRKMIEEHLQECEKCSNIFQKLKTECVVDTKENAESIQSSVMGKMAHSWKRSLLRSFIIGIVITTIVLTAIFGTYYALFIRQNSMVSPEQISISAYSLTDEQITFRLELLDGYCGGTIKTYTDENRNLYISVLRTVIKEELSDGETEIMNYGFNHEKKDYIAVYYGTPNNCELIWKKGDLLPTAPKDIFE</sequence>
<evidence type="ECO:0000256" key="1">
    <source>
        <dbReference type="SAM" id="Phobius"/>
    </source>
</evidence>
<accession>A0A396FI02</accession>
<dbReference type="Pfam" id="PF13490">
    <property type="entry name" value="zf-HC2"/>
    <property type="match status" value="1"/>
</dbReference>
<keyword evidence="1" id="KW-0472">Membrane</keyword>
<protein>
    <submittedName>
        <fullName evidence="3">Zf-HC2 domain-containing protein</fullName>
    </submittedName>
</protein>
<feature type="transmembrane region" description="Helical" evidence="1">
    <location>
        <begin position="77"/>
        <end position="102"/>
    </location>
</feature>
<dbReference type="RefSeq" id="WP_055230542.1">
    <property type="nucleotide sequence ID" value="NZ_QRPB01000004.1"/>
</dbReference>
<keyword evidence="1" id="KW-0812">Transmembrane</keyword>